<name>A0A1X6YAP2_9RHOB</name>
<dbReference type="OrthoDB" id="9813056at2"/>
<feature type="domain" description="HTH lysR-type" evidence="5">
    <location>
        <begin position="7"/>
        <end position="64"/>
    </location>
</feature>
<dbReference type="EMBL" id="FWFX01000001">
    <property type="protein sequence ID" value="SLN15136.1"/>
    <property type="molecule type" value="Genomic_DNA"/>
</dbReference>
<dbReference type="InterPro" id="IPR036390">
    <property type="entry name" value="WH_DNA-bd_sf"/>
</dbReference>
<gene>
    <name evidence="6" type="primary">gcvA_4</name>
    <name evidence="6" type="ORF">ROA7450_00329</name>
</gene>
<dbReference type="Pfam" id="PF03466">
    <property type="entry name" value="LysR_substrate"/>
    <property type="match status" value="1"/>
</dbReference>
<organism evidence="6 7">
    <name type="scientific">Roseovarius albus</name>
    <dbReference type="NCBI Taxonomy" id="1247867"/>
    <lineage>
        <taxon>Bacteria</taxon>
        <taxon>Pseudomonadati</taxon>
        <taxon>Pseudomonadota</taxon>
        <taxon>Alphaproteobacteria</taxon>
        <taxon>Rhodobacterales</taxon>
        <taxon>Roseobacteraceae</taxon>
        <taxon>Roseovarius</taxon>
    </lineage>
</organism>
<dbReference type="AlphaFoldDB" id="A0A1X6YAP2"/>
<dbReference type="PRINTS" id="PR00039">
    <property type="entry name" value="HTHLYSR"/>
</dbReference>
<dbReference type="Proteomes" id="UP000193061">
    <property type="component" value="Unassembled WGS sequence"/>
</dbReference>
<dbReference type="Gene3D" id="3.40.190.10">
    <property type="entry name" value="Periplasmic binding protein-like II"/>
    <property type="match status" value="2"/>
</dbReference>
<reference evidence="6 7" key="1">
    <citation type="submission" date="2017-03" db="EMBL/GenBank/DDBJ databases">
        <authorList>
            <person name="Afonso C.L."/>
            <person name="Miller P.J."/>
            <person name="Scott M.A."/>
            <person name="Spackman E."/>
            <person name="Goraichik I."/>
            <person name="Dimitrov K.M."/>
            <person name="Suarez D.L."/>
            <person name="Swayne D.E."/>
        </authorList>
    </citation>
    <scope>NUCLEOTIDE SEQUENCE [LARGE SCALE GENOMIC DNA]</scope>
    <source>
        <strain evidence="6 7">CECT 7450</strain>
    </source>
</reference>
<dbReference type="InterPro" id="IPR000847">
    <property type="entry name" value="LysR_HTH_N"/>
</dbReference>
<evidence type="ECO:0000259" key="5">
    <source>
        <dbReference type="PROSITE" id="PS50931"/>
    </source>
</evidence>
<protein>
    <submittedName>
        <fullName evidence="6">Glycine cleavage system transcriptional activator</fullName>
    </submittedName>
</protein>
<sequence length="295" mass="33178">MNNSNLPPLNWLRAFESAARHLSFTQAAAELNLTQSAISQHVRSLEGFLGRELFIRRTRALMLSEAGANYLPTVREAFDLLAHGTQAMTRGDRGKSIILQCNMAFSVFCLAPRLHNLHAAFPWLRLNIVTPIWDPERHAEHANVEIRFGRPAEMSENAIPLPRDRFYPICHPDYQQGQIDLETATLMDCSGIMGNWETWYKSQGKPFNRANEVHLSSTYSVSISAALAGAGLAMAHDTLVVDLLQSGQLIRPFDHRPELLEAYHIIPPASHADTPATRAFMSWMAEEFLNRDFDA</sequence>
<dbReference type="SUPFAM" id="SSF46785">
    <property type="entry name" value="Winged helix' DNA-binding domain"/>
    <property type="match status" value="1"/>
</dbReference>
<evidence type="ECO:0000256" key="3">
    <source>
        <dbReference type="ARBA" id="ARBA00023125"/>
    </source>
</evidence>
<dbReference type="RefSeq" id="WP_085803868.1">
    <property type="nucleotide sequence ID" value="NZ_FWFX01000001.1"/>
</dbReference>
<dbReference type="FunFam" id="1.10.10.10:FF:000038">
    <property type="entry name" value="Glycine cleavage system transcriptional activator"/>
    <property type="match status" value="1"/>
</dbReference>
<dbReference type="Pfam" id="PF00126">
    <property type="entry name" value="HTH_1"/>
    <property type="match status" value="1"/>
</dbReference>
<dbReference type="InterPro" id="IPR058163">
    <property type="entry name" value="LysR-type_TF_proteobact-type"/>
</dbReference>
<dbReference type="PANTHER" id="PTHR30537">
    <property type="entry name" value="HTH-TYPE TRANSCRIPTIONAL REGULATOR"/>
    <property type="match status" value="1"/>
</dbReference>
<dbReference type="GO" id="GO:0003700">
    <property type="term" value="F:DNA-binding transcription factor activity"/>
    <property type="evidence" value="ECO:0007669"/>
    <property type="project" value="InterPro"/>
</dbReference>
<evidence type="ECO:0000256" key="2">
    <source>
        <dbReference type="ARBA" id="ARBA00023015"/>
    </source>
</evidence>
<accession>A0A1X6YAP2</accession>
<evidence type="ECO:0000313" key="7">
    <source>
        <dbReference type="Proteomes" id="UP000193061"/>
    </source>
</evidence>
<dbReference type="PROSITE" id="PS50931">
    <property type="entry name" value="HTH_LYSR"/>
    <property type="match status" value="1"/>
</dbReference>
<keyword evidence="3" id="KW-0238">DNA-binding</keyword>
<dbReference type="GO" id="GO:0043565">
    <property type="term" value="F:sequence-specific DNA binding"/>
    <property type="evidence" value="ECO:0007669"/>
    <property type="project" value="TreeGrafter"/>
</dbReference>
<dbReference type="InterPro" id="IPR036388">
    <property type="entry name" value="WH-like_DNA-bd_sf"/>
</dbReference>
<evidence type="ECO:0000313" key="6">
    <source>
        <dbReference type="EMBL" id="SLN15136.1"/>
    </source>
</evidence>
<evidence type="ECO:0000256" key="1">
    <source>
        <dbReference type="ARBA" id="ARBA00009437"/>
    </source>
</evidence>
<dbReference type="GO" id="GO:0006351">
    <property type="term" value="P:DNA-templated transcription"/>
    <property type="evidence" value="ECO:0007669"/>
    <property type="project" value="TreeGrafter"/>
</dbReference>
<dbReference type="SUPFAM" id="SSF53850">
    <property type="entry name" value="Periplasmic binding protein-like II"/>
    <property type="match status" value="1"/>
</dbReference>
<keyword evidence="2" id="KW-0805">Transcription regulation</keyword>
<evidence type="ECO:0000256" key="4">
    <source>
        <dbReference type="ARBA" id="ARBA00023163"/>
    </source>
</evidence>
<comment type="similarity">
    <text evidence="1">Belongs to the LysR transcriptional regulatory family.</text>
</comment>
<proteinExistence type="inferred from homology"/>
<dbReference type="Gene3D" id="1.10.10.10">
    <property type="entry name" value="Winged helix-like DNA-binding domain superfamily/Winged helix DNA-binding domain"/>
    <property type="match status" value="1"/>
</dbReference>
<dbReference type="PANTHER" id="PTHR30537:SF74">
    <property type="entry name" value="HTH-TYPE TRANSCRIPTIONAL REGULATOR TRPI"/>
    <property type="match status" value="1"/>
</dbReference>
<keyword evidence="4" id="KW-0804">Transcription</keyword>
<dbReference type="InterPro" id="IPR005119">
    <property type="entry name" value="LysR_subst-bd"/>
</dbReference>
<keyword evidence="7" id="KW-1185">Reference proteome</keyword>